<reference evidence="2 3" key="1">
    <citation type="journal article" date="2019" name="Mol. Ecol. Resour.">
        <title>Chromosome-level genome assembly of Triplophysa tibetana, a fish adapted to the harsh high-altitude environment of the Tibetan Plateau.</title>
        <authorList>
            <person name="Yang X."/>
            <person name="Liu H."/>
            <person name="Ma Z."/>
            <person name="Zou Y."/>
            <person name="Zou M."/>
            <person name="Mao Y."/>
            <person name="Li X."/>
            <person name="Wang H."/>
            <person name="Chen T."/>
            <person name="Wang W."/>
            <person name="Yang R."/>
        </authorList>
    </citation>
    <scope>NUCLEOTIDE SEQUENCE [LARGE SCALE GENOMIC DNA]</scope>
    <source>
        <strain evidence="2">TTIB1903HZAU</strain>
        <tissue evidence="2">Muscle</tissue>
    </source>
</reference>
<feature type="compositionally biased region" description="Basic and acidic residues" evidence="1">
    <location>
        <begin position="22"/>
        <end position="40"/>
    </location>
</feature>
<comment type="caution">
    <text evidence="2">The sequence shown here is derived from an EMBL/GenBank/DDBJ whole genome shotgun (WGS) entry which is preliminary data.</text>
</comment>
<protein>
    <submittedName>
        <fullName evidence="2">Uncharacterized protein</fullName>
    </submittedName>
</protein>
<evidence type="ECO:0000313" key="2">
    <source>
        <dbReference type="EMBL" id="KAA0710642.1"/>
    </source>
</evidence>
<organism evidence="2 3">
    <name type="scientific">Triplophysa tibetana</name>
    <dbReference type="NCBI Taxonomy" id="1572043"/>
    <lineage>
        <taxon>Eukaryota</taxon>
        <taxon>Metazoa</taxon>
        <taxon>Chordata</taxon>
        <taxon>Craniata</taxon>
        <taxon>Vertebrata</taxon>
        <taxon>Euteleostomi</taxon>
        <taxon>Actinopterygii</taxon>
        <taxon>Neopterygii</taxon>
        <taxon>Teleostei</taxon>
        <taxon>Ostariophysi</taxon>
        <taxon>Cypriniformes</taxon>
        <taxon>Nemacheilidae</taxon>
        <taxon>Triplophysa</taxon>
    </lineage>
</organism>
<feature type="region of interest" description="Disordered" evidence="1">
    <location>
        <begin position="18"/>
        <end position="45"/>
    </location>
</feature>
<name>A0A5A9NKQ4_9TELE</name>
<gene>
    <name evidence="2" type="ORF">E1301_Tti013035</name>
</gene>
<dbReference type="Proteomes" id="UP000324632">
    <property type="component" value="Chromosome 16"/>
</dbReference>
<sequence length="125" mass="13633">MGTKGHPPQLEDCVKAVANLEDSPRTPRPPHDGRGGRRELQSPTTAFSWSSEVRDNCSLHCAGHRVSCSLPNASVTLRHPVPRTVSFSQSLVLSYTFPQSIEMNPVAMAVHCGVRNWRQAAASES</sequence>
<evidence type="ECO:0000256" key="1">
    <source>
        <dbReference type="SAM" id="MobiDB-lite"/>
    </source>
</evidence>
<accession>A0A5A9NKQ4</accession>
<evidence type="ECO:0000313" key="3">
    <source>
        <dbReference type="Proteomes" id="UP000324632"/>
    </source>
</evidence>
<keyword evidence="3" id="KW-1185">Reference proteome</keyword>
<dbReference type="EMBL" id="SOYY01000016">
    <property type="protein sequence ID" value="KAA0710642.1"/>
    <property type="molecule type" value="Genomic_DNA"/>
</dbReference>
<proteinExistence type="predicted"/>
<dbReference type="AlphaFoldDB" id="A0A5A9NKQ4"/>